<reference evidence="3 4" key="1">
    <citation type="submission" date="2020-05" db="EMBL/GenBank/DDBJ databases">
        <title>Ramlibacter rhizophilus sp. nov., isolated from rhizosphere soil of national flower Mugunghwa from South Korea.</title>
        <authorList>
            <person name="Zheng-Fei Y."/>
            <person name="Huan T."/>
        </authorList>
    </citation>
    <scope>NUCLEOTIDE SEQUENCE [LARGE SCALE GENOMIC DNA]</scope>
    <source>
        <strain evidence="3 4">H242</strain>
    </source>
</reference>
<feature type="compositionally biased region" description="Basic residues" evidence="1">
    <location>
        <begin position="1"/>
        <end position="14"/>
    </location>
</feature>
<gene>
    <name evidence="3" type="ORF">HK414_24525</name>
</gene>
<dbReference type="Proteomes" id="UP000500826">
    <property type="component" value="Chromosome"/>
</dbReference>
<protein>
    <recommendedName>
        <fullName evidence="2">HTH luxR-type domain-containing protein</fullName>
    </recommendedName>
</protein>
<dbReference type="SMART" id="SM00421">
    <property type="entry name" value="HTH_LUXR"/>
    <property type="match status" value="1"/>
</dbReference>
<dbReference type="Gene3D" id="1.10.10.10">
    <property type="entry name" value="Winged helix-like DNA-binding domain superfamily/Winged helix DNA-binding domain"/>
    <property type="match status" value="1"/>
</dbReference>
<evidence type="ECO:0000256" key="1">
    <source>
        <dbReference type="SAM" id="MobiDB-lite"/>
    </source>
</evidence>
<organism evidence="3 4">
    <name type="scientific">Ramlibacter terrae</name>
    <dbReference type="NCBI Taxonomy" id="2732511"/>
    <lineage>
        <taxon>Bacteria</taxon>
        <taxon>Pseudomonadati</taxon>
        <taxon>Pseudomonadota</taxon>
        <taxon>Betaproteobacteria</taxon>
        <taxon>Burkholderiales</taxon>
        <taxon>Comamonadaceae</taxon>
        <taxon>Ramlibacter</taxon>
    </lineage>
</organism>
<dbReference type="InterPro" id="IPR036388">
    <property type="entry name" value="WH-like_DNA-bd_sf"/>
</dbReference>
<feature type="region of interest" description="Disordered" evidence="1">
    <location>
        <begin position="1"/>
        <end position="43"/>
    </location>
</feature>
<evidence type="ECO:0000313" key="3">
    <source>
        <dbReference type="EMBL" id="QJW85389.1"/>
    </source>
</evidence>
<dbReference type="Pfam" id="PF00196">
    <property type="entry name" value="GerE"/>
    <property type="match status" value="1"/>
</dbReference>
<dbReference type="InterPro" id="IPR000792">
    <property type="entry name" value="Tscrpt_reg_LuxR_C"/>
</dbReference>
<dbReference type="SUPFAM" id="SSF46894">
    <property type="entry name" value="C-terminal effector domain of the bipartite response regulators"/>
    <property type="match status" value="1"/>
</dbReference>
<evidence type="ECO:0000313" key="4">
    <source>
        <dbReference type="Proteomes" id="UP000500826"/>
    </source>
</evidence>
<evidence type="ECO:0000259" key="2">
    <source>
        <dbReference type="SMART" id="SM00421"/>
    </source>
</evidence>
<proteinExistence type="predicted"/>
<keyword evidence="4" id="KW-1185">Reference proteome</keyword>
<reference evidence="3 4" key="2">
    <citation type="submission" date="2020-05" db="EMBL/GenBank/DDBJ databases">
        <authorList>
            <person name="Khan S.A."/>
            <person name="Jeon C.O."/>
            <person name="Chun B.H."/>
        </authorList>
    </citation>
    <scope>NUCLEOTIDE SEQUENCE [LARGE SCALE GENOMIC DNA]</scope>
    <source>
        <strain evidence="3 4">H242</strain>
    </source>
</reference>
<sequence length="100" mass="10695">MRRAAGHRDARARRASPAGGIGDAPPPHAGRSGGAGARSVRRAVGPRTPVIDAILEGLSAKECARELGLSPTSIATYRQRAFEKLGIHRQVQLFQLRKPH</sequence>
<accession>A0ABX6P5P1</accession>
<name>A0ABX6P5P1_9BURK</name>
<dbReference type="EMBL" id="CP053418">
    <property type="protein sequence ID" value="QJW85389.1"/>
    <property type="molecule type" value="Genomic_DNA"/>
</dbReference>
<dbReference type="InterPro" id="IPR016032">
    <property type="entry name" value="Sig_transdc_resp-reg_C-effctor"/>
</dbReference>
<feature type="domain" description="HTH luxR-type" evidence="2">
    <location>
        <begin position="50"/>
        <end position="97"/>
    </location>
</feature>